<evidence type="ECO:0000259" key="2">
    <source>
        <dbReference type="Pfam" id="PF00296"/>
    </source>
</evidence>
<dbReference type="NCBIfam" id="TIGR03559">
    <property type="entry name" value="F420_Rv3520c"/>
    <property type="match status" value="1"/>
</dbReference>
<organism evidence="3 4">
    <name type="scientific">Nocardioides terrae</name>
    <dbReference type="NCBI Taxonomy" id="574651"/>
    <lineage>
        <taxon>Bacteria</taxon>
        <taxon>Bacillati</taxon>
        <taxon>Actinomycetota</taxon>
        <taxon>Actinomycetes</taxon>
        <taxon>Propionibacteriales</taxon>
        <taxon>Nocardioidaceae</taxon>
        <taxon>Nocardioides</taxon>
    </lineage>
</organism>
<dbReference type="OrthoDB" id="5241778at2"/>
<gene>
    <name evidence="3" type="ORF">SAMN04487968_11075</name>
</gene>
<dbReference type="PANTHER" id="PTHR43244:SF1">
    <property type="entry name" value="5,10-METHYLENETETRAHYDROMETHANOPTERIN REDUCTASE"/>
    <property type="match status" value="1"/>
</dbReference>
<dbReference type="Proteomes" id="UP000198832">
    <property type="component" value="Unassembled WGS sequence"/>
</dbReference>
<dbReference type="CDD" id="cd01097">
    <property type="entry name" value="Tetrahydromethanopterin_reductase"/>
    <property type="match status" value="1"/>
</dbReference>
<keyword evidence="4" id="KW-1185">Reference proteome</keyword>
<dbReference type="Pfam" id="PF00296">
    <property type="entry name" value="Bac_luciferase"/>
    <property type="match status" value="1"/>
</dbReference>
<dbReference type="InterPro" id="IPR050564">
    <property type="entry name" value="F420-G6PD/mer"/>
</dbReference>
<sequence>MKLSMPLQYAGNPREAADQVAALEKAGLDQVWVAEAYGFDAVSLMGYLAAKTRTVEIGAGILNVFSRTPAALLQTAAGLDNVSNGRAILGLGASGPQVIEGFHGMPYDKPLGRTREVIEILRKGLRRETLDHQGKMFTLPLPADQGLGLGKPLKLLNKPQRADLPLYVAALGDNNVAMTAEIADGWLPFLFLPEKAQEVWGAALAKGLAKRSADLKPLEVSAGGMVAIGEGPETKSLLDFARPTYALYVGGMGARGKNFYNQLARDYGFEQEAQEIQDLYLGGNKRDAEAKVPLEWLDKANLVGPASYVKERIQAYQEAGVTSLQVVPIGEDPAAIVEQVKEWIS</sequence>
<dbReference type="InterPro" id="IPR011251">
    <property type="entry name" value="Luciferase-like_dom"/>
</dbReference>
<reference evidence="3 4" key="1">
    <citation type="submission" date="2016-10" db="EMBL/GenBank/DDBJ databases">
        <authorList>
            <person name="de Groot N.N."/>
        </authorList>
    </citation>
    <scope>NUCLEOTIDE SEQUENCE [LARGE SCALE GENOMIC DNA]</scope>
    <source>
        <strain evidence="3 4">CGMCC 1.7056</strain>
    </source>
</reference>
<keyword evidence="1" id="KW-0560">Oxidoreductase</keyword>
<evidence type="ECO:0000313" key="3">
    <source>
        <dbReference type="EMBL" id="SFC72852.1"/>
    </source>
</evidence>
<dbReference type="InterPro" id="IPR019951">
    <property type="entry name" value="F420_OxRdatse_Rv3520c_pred"/>
</dbReference>
<dbReference type="PANTHER" id="PTHR43244">
    <property type="match status" value="1"/>
</dbReference>
<dbReference type="STRING" id="574651.SAMN04487968_11075"/>
<evidence type="ECO:0000313" key="4">
    <source>
        <dbReference type="Proteomes" id="UP000198832"/>
    </source>
</evidence>
<protein>
    <submittedName>
        <fullName evidence="3">Probable F420-dependent oxidoreductase, Rv3520c family</fullName>
    </submittedName>
</protein>
<dbReference type="RefSeq" id="WP_091124895.1">
    <property type="nucleotide sequence ID" value="NZ_FOLB01000010.1"/>
</dbReference>
<proteinExistence type="predicted"/>
<dbReference type="InterPro" id="IPR036661">
    <property type="entry name" value="Luciferase-like_sf"/>
</dbReference>
<dbReference type="GO" id="GO:0016705">
    <property type="term" value="F:oxidoreductase activity, acting on paired donors, with incorporation or reduction of molecular oxygen"/>
    <property type="evidence" value="ECO:0007669"/>
    <property type="project" value="InterPro"/>
</dbReference>
<name>A0A1I1LJV9_9ACTN</name>
<accession>A0A1I1LJV9</accession>
<dbReference type="SUPFAM" id="SSF51679">
    <property type="entry name" value="Bacterial luciferase-like"/>
    <property type="match status" value="1"/>
</dbReference>
<dbReference type="EMBL" id="FOLB01000010">
    <property type="protein sequence ID" value="SFC72852.1"/>
    <property type="molecule type" value="Genomic_DNA"/>
</dbReference>
<dbReference type="Gene3D" id="3.20.20.30">
    <property type="entry name" value="Luciferase-like domain"/>
    <property type="match status" value="1"/>
</dbReference>
<dbReference type="AlphaFoldDB" id="A0A1I1LJV9"/>
<evidence type="ECO:0000256" key="1">
    <source>
        <dbReference type="ARBA" id="ARBA00023002"/>
    </source>
</evidence>
<feature type="domain" description="Luciferase-like" evidence="2">
    <location>
        <begin position="7"/>
        <end position="322"/>
    </location>
</feature>